<sequence length="89" mass="9683">MQTITVAALFIAIAGLFYTVFLDKAAPELSRFECENITLFAPQGQKSATDHCATYGGLAQDSQLKGEALVILVRNQPVGGFEGREYTIR</sequence>
<evidence type="ECO:0000313" key="1">
    <source>
        <dbReference type="EMBL" id="MBO0344946.1"/>
    </source>
</evidence>
<keyword evidence="2" id="KW-1185">Reference proteome</keyword>
<comment type="caution">
    <text evidence="1">The sequence shown here is derived from an EMBL/GenBank/DDBJ whole genome shotgun (WGS) entry which is preliminary data.</text>
</comment>
<dbReference type="RefSeq" id="WP_206939152.1">
    <property type="nucleotide sequence ID" value="NZ_JAFLNF010000002.1"/>
</dbReference>
<gene>
    <name evidence="1" type="ORF">J0X15_06940</name>
</gene>
<evidence type="ECO:0000313" key="2">
    <source>
        <dbReference type="Proteomes" id="UP000664779"/>
    </source>
</evidence>
<reference evidence="1" key="1">
    <citation type="submission" date="2021-03" db="EMBL/GenBank/DDBJ databases">
        <title>Roseibium sp. CAU 1637 isolated from Incheon.</title>
        <authorList>
            <person name="Kim W."/>
        </authorList>
    </citation>
    <scope>NUCLEOTIDE SEQUENCE</scope>
    <source>
        <strain evidence="1">CAU 1637</strain>
    </source>
</reference>
<accession>A0A939J851</accession>
<protein>
    <submittedName>
        <fullName evidence="1">Antitermination protein</fullName>
    </submittedName>
</protein>
<proteinExistence type="predicted"/>
<dbReference type="Proteomes" id="UP000664779">
    <property type="component" value="Unassembled WGS sequence"/>
</dbReference>
<organism evidence="1 2">
    <name type="scientific">Roseibium limicola</name>
    <dbReference type="NCBI Taxonomy" id="2816037"/>
    <lineage>
        <taxon>Bacteria</taxon>
        <taxon>Pseudomonadati</taxon>
        <taxon>Pseudomonadota</taxon>
        <taxon>Alphaproteobacteria</taxon>
        <taxon>Hyphomicrobiales</taxon>
        <taxon>Stappiaceae</taxon>
        <taxon>Roseibium</taxon>
    </lineage>
</organism>
<dbReference type="AlphaFoldDB" id="A0A939J851"/>
<name>A0A939J851_9HYPH</name>
<dbReference type="EMBL" id="JAFLNF010000002">
    <property type="protein sequence ID" value="MBO0344946.1"/>
    <property type="molecule type" value="Genomic_DNA"/>
</dbReference>